<reference evidence="6 7" key="1">
    <citation type="submission" date="2024-08" db="EMBL/GenBank/DDBJ databases">
        <authorList>
            <person name="Cucini C."/>
            <person name="Frati F."/>
        </authorList>
    </citation>
    <scope>NUCLEOTIDE SEQUENCE [LARGE SCALE GENOMIC DNA]</scope>
</reference>
<evidence type="ECO:0000313" key="6">
    <source>
        <dbReference type="EMBL" id="CAL8093821.1"/>
    </source>
</evidence>
<name>A0ABP1Q8W4_9HEXA</name>
<gene>
    <name evidence="6" type="ORF">ODALV1_LOCUS8606</name>
</gene>
<keyword evidence="4" id="KW-0812">Transmembrane</keyword>
<feature type="compositionally biased region" description="Basic and acidic residues" evidence="3">
    <location>
        <begin position="130"/>
        <end position="159"/>
    </location>
</feature>
<dbReference type="PANTHER" id="PTHR21689:SF2">
    <property type="entry name" value="PROTEIN LIN-9 HOMOLOG"/>
    <property type="match status" value="1"/>
</dbReference>
<comment type="caution">
    <text evidence="6">The sequence shown here is derived from an EMBL/GenBank/DDBJ whole genome shotgun (WGS) entry which is preliminary data.</text>
</comment>
<evidence type="ECO:0000256" key="2">
    <source>
        <dbReference type="ARBA" id="ARBA00023242"/>
    </source>
</evidence>
<protein>
    <recommendedName>
        <fullName evidence="5">DIRP domain-containing protein</fullName>
    </recommendedName>
</protein>
<keyword evidence="2" id="KW-0539">Nucleus</keyword>
<feature type="transmembrane region" description="Helical" evidence="4">
    <location>
        <begin position="437"/>
        <end position="461"/>
    </location>
</feature>
<dbReference type="Proteomes" id="UP001642540">
    <property type="component" value="Unassembled WGS sequence"/>
</dbReference>
<feature type="domain" description="DIRP" evidence="5">
    <location>
        <begin position="231"/>
        <end position="347"/>
    </location>
</feature>
<dbReference type="EMBL" id="CAXLJM020000026">
    <property type="protein sequence ID" value="CAL8093821.1"/>
    <property type="molecule type" value="Genomic_DNA"/>
</dbReference>
<dbReference type="InterPro" id="IPR033471">
    <property type="entry name" value="DIRP"/>
</dbReference>
<evidence type="ECO:0000259" key="5">
    <source>
        <dbReference type="SMART" id="SM01135"/>
    </source>
</evidence>
<comment type="subcellular location">
    <subcellularLocation>
        <location evidence="1">Nucleus</location>
    </subcellularLocation>
</comment>
<feature type="region of interest" description="Disordered" evidence="3">
    <location>
        <begin position="1"/>
        <end position="27"/>
    </location>
</feature>
<keyword evidence="4" id="KW-0472">Membrane</keyword>
<keyword evidence="4" id="KW-1133">Transmembrane helix</keyword>
<evidence type="ECO:0000256" key="3">
    <source>
        <dbReference type="SAM" id="MobiDB-lite"/>
    </source>
</evidence>
<organism evidence="6 7">
    <name type="scientific">Orchesella dallaii</name>
    <dbReference type="NCBI Taxonomy" id="48710"/>
    <lineage>
        <taxon>Eukaryota</taxon>
        <taxon>Metazoa</taxon>
        <taxon>Ecdysozoa</taxon>
        <taxon>Arthropoda</taxon>
        <taxon>Hexapoda</taxon>
        <taxon>Collembola</taxon>
        <taxon>Entomobryomorpha</taxon>
        <taxon>Entomobryoidea</taxon>
        <taxon>Orchesellidae</taxon>
        <taxon>Orchesellinae</taxon>
        <taxon>Orchesella</taxon>
    </lineage>
</organism>
<sequence>MEARSVKNCTNDQEANGEDLDSSSSTTLALVTPSGAESDLENEEVNVELVSNIREKRMKIIGMRRNSARVTSKSDTNTFSPCARLALVSAVEFSSLTRKTETLANIKKTPVDVEEPLINDHQLNCRDRISDLKSSDEPPKVESESRLKPQTRRKQDPGSKKLLVPVDRKHSPVYGNVMVNNFRDPLTSSSTMKLEDDQRTQCNETYTKNALRMKHLLGLPKAFRWVRYEWFYSPIDRVIFQESNEFEACLKEGFPNLKARKLRRVEWVKIRRMIGKPRRLSSSLLEMERNDLADRREQIRQIQKRNILKAVKIRQSTFDCCPTGFGLPDEVPMQLMIGTEVTAILRCKSIPDVEVMPDNPPDTLNVSSVSIKLSRQFADKGSFLGLSASRFPIDGTIGGFPAQLLYLIFRLRKRLTAKGTHYACPCWISSTKSCLCILMQFIIILIQFWMSKILVICRWYCQSRSSKKVMRKPKFYSRV</sequence>
<dbReference type="SMART" id="SM01135">
    <property type="entry name" value="DIRP"/>
    <property type="match status" value="1"/>
</dbReference>
<evidence type="ECO:0000256" key="1">
    <source>
        <dbReference type="ARBA" id="ARBA00004123"/>
    </source>
</evidence>
<feature type="region of interest" description="Disordered" evidence="3">
    <location>
        <begin position="130"/>
        <end position="163"/>
    </location>
</feature>
<dbReference type="PANTHER" id="PTHR21689">
    <property type="entry name" value="LIN-9"/>
    <property type="match status" value="1"/>
</dbReference>
<proteinExistence type="predicted"/>
<evidence type="ECO:0000256" key="4">
    <source>
        <dbReference type="SAM" id="Phobius"/>
    </source>
</evidence>
<keyword evidence="7" id="KW-1185">Reference proteome</keyword>
<accession>A0ABP1Q8W4</accession>
<dbReference type="Pfam" id="PF06584">
    <property type="entry name" value="DIRP"/>
    <property type="match status" value="1"/>
</dbReference>
<dbReference type="InterPro" id="IPR010561">
    <property type="entry name" value="LIN-9/ALY1"/>
</dbReference>
<evidence type="ECO:0000313" key="7">
    <source>
        <dbReference type="Proteomes" id="UP001642540"/>
    </source>
</evidence>